<dbReference type="GO" id="GO:0009055">
    <property type="term" value="F:electron transfer activity"/>
    <property type="evidence" value="ECO:0007669"/>
    <property type="project" value="TreeGrafter"/>
</dbReference>
<feature type="binding site" description="axial binding residue" evidence="14">
    <location>
        <position position="166"/>
    </location>
    <ligand>
        <name>heme</name>
        <dbReference type="ChEBI" id="CHEBI:30413"/>
        <label>2</label>
    </ligand>
    <ligandPart>
        <name>Fe</name>
        <dbReference type="ChEBI" id="CHEBI:18248"/>
    </ligandPart>
</feature>
<keyword evidence="9" id="KW-1133">Transmembrane helix</keyword>
<keyword evidence="10 12" id="KW-0408">Iron</keyword>
<dbReference type="GO" id="GO:0020037">
    <property type="term" value="F:heme binding"/>
    <property type="evidence" value="ECO:0007669"/>
    <property type="project" value="InterPro"/>
</dbReference>
<dbReference type="GO" id="GO:0019333">
    <property type="term" value="P:denitrification pathway"/>
    <property type="evidence" value="ECO:0007669"/>
    <property type="project" value="InterPro"/>
</dbReference>
<dbReference type="InterPro" id="IPR024717">
    <property type="entry name" value="NapC/NirT/NrfH"/>
</dbReference>
<dbReference type="PANTHER" id="PTHR30333:SF1">
    <property type="entry name" value="CYTOCHROME C-TYPE PROTEIN NAPC"/>
    <property type="match status" value="1"/>
</dbReference>
<evidence type="ECO:0000256" key="1">
    <source>
        <dbReference type="ARBA" id="ARBA00004162"/>
    </source>
</evidence>
<feature type="binding site" description="covalent" evidence="13">
    <location>
        <position position="123"/>
    </location>
    <ligand>
        <name>heme</name>
        <dbReference type="ChEBI" id="CHEBI:30413"/>
        <label>3</label>
    </ligand>
</feature>
<evidence type="ECO:0000256" key="10">
    <source>
        <dbReference type="ARBA" id="ARBA00023004"/>
    </source>
</evidence>
<feature type="binding site" description="covalent" evidence="13">
    <location>
        <position position="120"/>
    </location>
    <ligand>
        <name>heme</name>
        <dbReference type="ChEBI" id="CHEBI:30413"/>
        <label>3</label>
    </ligand>
</feature>
<dbReference type="Gene3D" id="1.10.3820.10">
    <property type="entry name" value="Di-heme elbow motif domain"/>
    <property type="match status" value="1"/>
</dbReference>
<evidence type="ECO:0000256" key="12">
    <source>
        <dbReference type="PIRNR" id="PIRNR000013"/>
    </source>
</evidence>
<dbReference type="PANTHER" id="PTHR30333">
    <property type="entry name" value="CYTOCHROME C-TYPE PROTEIN"/>
    <property type="match status" value="1"/>
</dbReference>
<evidence type="ECO:0000259" key="15">
    <source>
        <dbReference type="Pfam" id="PF03264"/>
    </source>
</evidence>
<accession>A0A128EJS4</accession>
<dbReference type="GO" id="GO:0009061">
    <property type="term" value="P:anaerobic respiration"/>
    <property type="evidence" value="ECO:0007669"/>
    <property type="project" value="TreeGrafter"/>
</dbReference>
<evidence type="ECO:0000256" key="13">
    <source>
        <dbReference type="PIRSR" id="PIRSR000013-1"/>
    </source>
</evidence>
<feature type="binding site" description="covalent" evidence="13">
    <location>
        <position position="39"/>
    </location>
    <ligand>
        <name>heme</name>
        <dbReference type="ChEBI" id="CHEBI:30413"/>
        <label>1</label>
    </ligand>
</feature>
<comment type="subcellular location">
    <subcellularLocation>
        <location evidence="1">Cell membrane</location>
        <topology evidence="1">Single-pass membrane protein</topology>
    </subcellularLocation>
</comment>
<feature type="binding site" description="covalent" evidence="13">
    <location>
        <position position="160"/>
    </location>
    <ligand>
        <name>heme</name>
        <dbReference type="ChEBI" id="CHEBI:30413"/>
        <label>4</label>
    </ligand>
</feature>
<evidence type="ECO:0000256" key="7">
    <source>
        <dbReference type="ARBA" id="ARBA00022723"/>
    </source>
</evidence>
<evidence type="ECO:0000256" key="5">
    <source>
        <dbReference type="ARBA" id="ARBA00022617"/>
    </source>
</evidence>
<dbReference type="InterPro" id="IPR036280">
    <property type="entry name" value="Multihaem_cyt_sf"/>
</dbReference>
<evidence type="ECO:0000256" key="9">
    <source>
        <dbReference type="ARBA" id="ARBA00022989"/>
    </source>
</evidence>
<proteinExistence type="inferred from homology"/>
<dbReference type="SUPFAM" id="SSF48695">
    <property type="entry name" value="Multiheme cytochromes"/>
    <property type="match status" value="1"/>
</dbReference>
<feature type="binding site" description="axial binding residue" evidence="14">
    <location>
        <position position="124"/>
    </location>
    <ligand>
        <name>heme</name>
        <dbReference type="ChEBI" id="CHEBI:30413"/>
        <label>3</label>
    </ligand>
    <ligandPart>
        <name>Fe</name>
        <dbReference type="ChEBI" id="CHEBI:18248"/>
    </ligandPart>
</feature>
<dbReference type="PIRSF" id="PIRSF000013">
    <property type="entry name" value="4_hem_cytochrm_NapC"/>
    <property type="match status" value="1"/>
</dbReference>
<evidence type="ECO:0000256" key="2">
    <source>
        <dbReference type="ARBA" id="ARBA00007395"/>
    </source>
</evidence>
<keyword evidence="8 12" id="KW-0249">Electron transport</keyword>
<dbReference type="InterPro" id="IPR005126">
    <property type="entry name" value="NapC/NirT_cyt_c_N"/>
</dbReference>
<dbReference type="GO" id="GO:0005886">
    <property type="term" value="C:plasma membrane"/>
    <property type="evidence" value="ECO:0007669"/>
    <property type="project" value="UniProtKB-SubCell"/>
</dbReference>
<keyword evidence="17" id="KW-1185">Reference proteome</keyword>
<reference evidence="16 17" key="1">
    <citation type="submission" date="2016-02" db="EMBL/GenBank/DDBJ databases">
        <authorList>
            <consortium name="Pathogen Informatics"/>
        </authorList>
    </citation>
    <scope>NUCLEOTIDE SEQUENCE [LARGE SCALE GENOMIC DNA]</scope>
    <source>
        <strain evidence="16 17">RC20</strain>
    </source>
</reference>
<evidence type="ECO:0000256" key="8">
    <source>
        <dbReference type="ARBA" id="ARBA00022982"/>
    </source>
</evidence>
<comment type="PTM">
    <text evidence="12">Binds 4 heme groups per subunit.</text>
</comment>
<keyword evidence="5 12" id="KW-0349">Heme</keyword>
<organism evidence="16 17">
    <name type="scientific">Campylobacter geochelonis</name>
    <dbReference type="NCBI Taxonomy" id="1780362"/>
    <lineage>
        <taxon>Bacteria</taxon>
        <taxon>Pseudomonadati</taxon>
        <taxon>Campylobacterota</taxon>
        <taxon>Epsilonproteobacteria</taxon>
        <taxon>Campylobacterales</taxon>
        <taxon>Campylobacteraceae</taxon>
        <taxon>Campylobacter</taxon>
    </lineage>
</organism>
<feature type="domain" description="NapC/NirT cytochrome c N-terminal" evidence="15">
    <location>
        <begin position="4"/>
        <end position="167"/>
    </location>
</feature>
<evidence type="ECO:0000313" key="16">
    <source>
        <dbReference type="EMBL" id="CZE48996.1"/>
    </source>
</evidence>
<keyword evidence="4" id="KW-1003">Cell membrane</keyword>
<evidence type="ECO:0000256" key="4">
    <source>
        <dbReference type="ARBA" id="ARBA00022475"/>
    </source>
</evidence>
<keyword evidence="7 12" id="KW-0479">Metal-binding</keyword>
<feature type="binding site" description="covalent" evidence="13">
    <location>
        <position position="157"/>
    </location>
    <ligand>
        <name>heme</name>
        <dbReference type="ChEBI" id="CHEBI:30413"/>
        <label>4</label>
    </ligand>
</feature>
<evidence type="ECO:0000256" key="3">
    <source>
        <dbReference type="ARBA" id="ARBA00022448"/>
    </source>
</evidence>
<evidence type="ECO:0000256" key="6">
    <source>
        <dbReference type="ARBA" id="ARBA00022692"/>
    </source>
</evidence>
<evidence type="ECO:0000313" key="17">
    <source>
        <dbReference type="Proteomes" id="UP000069632"/>
    </source>
</evidence>
<gene>
    <name evidence="16" type="primary">torC_3</name>
    <name evidence="16" type="ORF">ERS672216_01692</name>
</gene>
<feature type="binding site" description="covalent" evidence="13">
    <location>
        <position position="36"/>
    </location>
    <ligand>
        <name>heme</name>
        <dbReference type="ChEBI" id="CHEBI:30413"/>
        <label>1</label>
    </ligand>
</feature>
<comment type="similarity">
    <text evidence="2">Belongs to the NapC/NirT/NrfH family.</text>
</comment>
<comment type="cofactor">
    <cofactor evidence="13">
        <name>heme</name>
        <dbReference type="ChEBI" id="CHEBI:30413"/>
    </cofactor>
    <text evidence="13">Binds 4 heme groups per subunit.</text>
</comment>
<dbReference type="InterPro" id="IPR038266">
    <property type="entry name" value="NapC/NirT_cytc_sf"/>
</dbReference>
<dbReference type="GO" id="GO:0046872">
    <property type="term" value="F:metal ion binding"/>
    <property type="evidence" value="ECO:0007669"/>
    <property type="project" value="UniProtKB-KW"/>
</dbReference>
<dbReference type="Proteomes" id="UP000069632">
    <property type="component" value="Unassembled WGS sequence"/>
</dbReference>
<name>A0A128EJS4_9BACT</name>
<keyword evidence="6" id="KW-0812">Transmembrane</keyword>
<feature type="binding site" description="covalent" evidence="13">
    <location>
        <position position="66"/>
    </location>
    <ligand>
        <name>heme</name>
        <dbReference type="ChEBI" id="CHEBI:30413"/>
        <label>2</label>
    </ligand>
</feature>
<dbReference type="OrthoDB" id="9782159at2"/>
<feature type="binding site" description="covalent" evidence="13">
    <location>
        <position position="69"/>
    </location>
    <ligand>
        <name>heme</name>
        <dbReference type="ChEBI" id="CHEBI:30413"/>
        <label>2</label>
    </ligand>
</feature>
<keyword evidence="11" id="KW-0472">Membrane</keyword>
<protein>
    <recommendedName>
        <fullName evidence="12">Cytochrome c-type protein</fullName>
    </recommendedName>
</protein>
<evidence type="ECO:0000256" key="11">
    <source>
        <dbReference type="ARBA" id="ARBA00023136"/>
    </source>
</evidence>
<dbReference type="InterPro" id="IPR051174">
    <property type="entry name" value="Cytochrome_c-type_ET"/>
</dbReference>
<sequence>MKKRKFMILLAGVILGVVFAYGGYKAVKLTGDLPFCASCHVMEPMAASYHNDVHSGIGESGVKASCTSCHLPHDNVVNYIFTKAKTGLYELGVTALGKDKDVDWYKKLENRSKFTYDTGCMDCHEKILDKKTSKHPKELEMHAHYVLLKGTKDEISCTTCHTHVGHNGLRGELRALKPEF</sequence>
<feature type="binding site" description="axial binding residue" evidence="14">
    <location>
        <position position="70"/>
    </location>
    <ligand>
        <name>heme</name>
        <dbReference type="ChEBI" id="CHEBI:30413"/>
        <label>2</label>
    </ligand>
    <ligandPart>
        <name>Fe</name>
        <dbReference type="ChEBI" id="CHEBI:18248"/>
    </ligandPart>
</feature>
<evidence type="ECO:0000256" key="14">
    <source>
        <dbReference type="PIRSR" id="PIRSR000013-2"/>
    </source>
</evidence>
<dbReference type="EMBL" id="FIZP01000013">
    <property type="protein sequence ID" value="CZE48996.1"/>
    <property type="molecule type" value="Genomic_DNA"/>
</dbReference>
<feature type="binding site" description="axial binding residue" evidence="14">
    <location>
        <position position="161"/>
    </location>
    <ligand>
        <name>heme</name>
        <dbReference type="ChEBI" id="CHEBI:30413"/>
        <label>4</label>
    </ligand>
    <ligandPart>
        <name>Fe</name>
        <dbReference type="ChEBI" id="CHEBI:18248"/>
    </ligandPart>
</feature>
<feature type="binding site" description="axial binding residue" evidence="14">
    <location>
        <position position="42"/>
    </location>
    <ligand>
        <name>heme</name>
        <dbReference type="ChEBI" id="CHEBI:30413"/>
        <label>1</label>
    </ligand>
    <ligandPart>
        <name>Fe</name>
        <dbReference type="ChEBI" id="CHEBI:18248"/>
    </ligandPart>
</feature>
<dbReference type="RefSeq" id="WP_075531662.1">
    <property type="nucleotide sequence ID" value="NZ_CP053844.1"/>
</dbReference>
<dbReference type="AlphaFoldDB" id="A0A128EJS4"/>
<dbReference type="Pfam" id="PF03264">
    <property type="entry name" value="Cytochrom_NNT"/>
    <property type="match status" value="1"/>
</dbReference>
<keyword evidence="3 12" id="KW-0813">Transport</keyword>